<keyword evidence="1" id="KW-0496">Mitochondrion</keyword>
<accession>A0A101M5I9</accession>
<organism evidence="1">
    <name type="scientific">Picea glauca</name>
    <name type="common">White spruce</name>
    <name type="synonym">Pinus glauca</name>
    <dbReference type="NCBI Taxonomy" id="3330"/>
    <lineage>
        <taxon>Eukaryota</taxon>
        <taxon>Viridiplantae</taxon>
        <taxon>Streptophyta</taxon>
        <taxon>Embryophyta</taxon>
        <taxon>Tracheophyta</taxon>
        <taxon>Spermatophyta</taxon>
        <taxon>Pinopsida</taxon>
        <taxon>Pinidae</taxon>
        <taxon>Conifers I</taxon>
        <taxon>Pinales</taxon>
        <taxon>Pinaceae</taxon>
        <taxon>Picea</taxon>
    </lineage>
</organism>
<evidence type="ECO:0000313" key="1">
    <source>
        <dbReference type="EMBL" id="KUM51264.1"/>
    </source>
</evidence>
<name>A0A101M5I9_PICGL</name>
<dbReference type="AlphaFoldDB" id="A0A101M5I9"/>
<comment type="caution">
    <text evidence="1">The sequence shown here is derived from an EMBL/GenBank/DDBJ whole genome shotgun (WGS) entry which is preliminary data.</text>
</comment>
<gene>
    <name evidence="1" type="ORF">ABT39_MTgene1111</name>
</gene>
<reference evidence="1" key="1">
    <citation type="journal article" date="2015" name="Genome Biol. Evol.">
        <title>Organellar Genomes of White Spruce (Picea glauca): Assembly and Annotation.</title>
        <authorList>
            <person name="Jackman S.D."/>
            <person name="Warren R.L."/>
            <person name="Gibb E.A."/>
            <person name="Vandervalk B.P."/>
            <person name="Mohamadi H."/>
            <person name="Chu J."/>
            <person name="Raymond A."/>
            <person name="Pleasance S."/>
            <person name="Coope R."/>
            <person name="Wildung M.R."/>
            <person name="Ritland C.E."/>
            <person name="Bousquet J."/>
            <person name="Jones S.J."/>
            <person name="Bohlmann J."/>
            <person name="Birol I."/>
        </authorList>
    </citation>
    <scope>NUCLEOTIDE SEQUENCE [LARGE SCALE GENOMIC DNA]</scope>
    <source>
        <tissue evidence="1">Flushing bud</tissue>
    </source>
</reference>
<dbReference type="EMBL" id="LKAM01000001">
    <property type="protein sequence ID" value="KUM51264.1"/>
    <property type="molecule type" value="Genomic_DNA"/>
</dbReference>
<sequence>MALTALKSKSIQTDPTLFPCLLIHPRLPPRHSLMSLFDKQKIRFFFSGSAC</sequence>
<proteinExistence type="predicted"/>
<protein>
    <submittedName>
        <fullName evidence="1">Uncharacterized protein</fullName>
    </submittedName>
</protein>
<geneLocation type="mitochondrion" evidence="1"/>